<evidence type="ECO:0008006" key="11">
    <source>
        <dbReference type="Google" id="ProtNLM"/>
    </source>
</evidence>
<evidence type="ECO:0000256" key="1">
    <source>
        <dbReference type="ARBA" id="ARBA00022723"/>
    </source>
</evidence>
<feature type="domain" description="GPI inositol-deacylase winged helix" evidence="7">
    <location>
        <begin position="439"/>
        <end position="517"/>
    </location>
</feature>
<dbReference type="Proteomes" id="UP001153461">
    <property type="component" value="Unassembled WGS sequence"/>
</dbReference>
<evidence type="ECO:0000256" key="6">
    <source>
        <dbReference type="PROSITE-ProRule" id="PRU00023"/>
    </source>
</evidence>
<dbReference type="InterPro" id="IPR036770">
    <property type="entry name" value="Ankyrin_rpt-contain_sf"/>
</dbReference>
<evidence type="ECO:0000256" key="5">
    <source>
        <dbReference type="ARBA" id="ARBA00023043"/>
    </source>
</evidence>
<dbReference type="InterPro" id="IPR043145">
    <property type="entry name" value="Znf_ZZ_sf"/>
</dbReference>
<dbReference type="InterPro" id="IPR056884">
    <property type="entry name" value="NPHP3-like_N"/>
</dbReference>
<evidence type="ECO:0000259" key="7">
    <source>
        <dbReference type="Pfam" id="PF22939"/>
    </source>
</evidence>
<dbReference type="Pfam" id="PF24883">
    <property type="entry name" value="NPHP3_N"/>
    <property type="match status" value="1"/>
</dbReference>
<feature type="domain" description="Nephrocystin 3-like N-terminal" evidence="8">
    <location>
        <begin position="160"/>
        <end position="327"/>
    </location>
</feature>
<proteinExistence type="predicted"/>
<dbReference type="InterPro" id="IPR002110">
    <property type="entry name" value="Ankyrin_rpt"/>
</dbReference>
<dbReference type="PRINTS" id="PR01415">
    <property type="entry name" value="ANKYRIN"/>
</dbReference>
<protein>
    <recommendedName>
        <fullName evidence="11">NACHT domain-containing protein</fullName>
    </recommendedName>
</protein>
<evidence type="ECO:0000313" key="10">
    <source>
        <dbReference type="Proteomes" id="UP001153461"/>
    </source>
</evidence>
<evidence type="ECO:0000256" key="4">
    <source>
        <dbReference type="ARBA" id="ARBA00022833"/>
    </source>
</evidence>
<dbReference type="InterPro" id="IPR027417">
    <property type="entry name" value="P-loop_NTPase"/>
</dbReference>
<evidence type="ECO:0000256" key="2">
    <source>
        <dbReference type="ARBA" id="ARBA00022737"/>
    </source>
</evidence>
<feature type="repeat" description="ANK" evidence="6">
    <location>
        <begin position="935"/>
        <end position="967"/>
    </location>
</feature>
<accession>A0A9W4I6F5</accession>
<gene>
    <name evidence="9" type="ORF">PNAL_LOCUS8185</name>
</gene>
<dbReference type="PROSITE" id="PS50297">
    <property type="entry name" value="ANK_REP_REGION"/>
    <property type="match status" value="8"/>
</dbReference>
<dbReference type="InterPro" id="IPR051165">
    <property type="entry name" value="Multifunctional_ANK_Repeat"/>
</dbReference>
<feature type="repeat" description="ANK" evidence="6">
    <location>
        <begin position="1003"/>
        <end position="1036"/>
    </location>
</feature>
<evidence type="ECO:0000256" key="3">
    <source>
        <dbReference type="ARBA" id="ARBA00022771"/>
    </source>
</evidence>
<dbReference type="SMART" id="SM00248">
    <property type="entry name" value="ANK"/>
    <property type="match status" value="11"/>
</dbReference>
<dbReference type="SUPFAM" id="SSF57850">
    <property type="entry name" value="RING/U-box"/>
    <property type="match status" value="1"/>
</dbReference>
<dbReference type="OrthoDB" id="195446at2759"/>
<dbReference type="PANTHER" id="PTHR24123">
    <property type="entry name" value="ANKYRIN REPEAT-CONTAINING"/>
    <property type="match status" value="1"/>
</dbReference>
<comment type="caution">
    <text evidence="9">The sequence shown here is derived from an EMBL/GenBank/DDBJ whole genome shotgun (WGS) entry which is preliminary data.</text>
</comment>
<name>A0A9W4I6F5_PENNA</name>
<dbReference type="PANTHER" id="PTHR24123:SF33">
    <property type="entry name" value="PROTEIN HOS4"/>
    <property type="match status" value="1"/>
</dbReference>
<keyword evidence="3" id="KW-0863">Zinc-finger</keyword>
<dbReference type="SUPFAM" id="SSF52540">
    <property type="entry name" value="P-loop containing nucleoside triphosphate hydrolases"/>
    <property type="match status" value="1"/>
</dbReference>
<feature type="repeat" description="ANK" evidence="6">
    <location>
        <begin position="800"/>
        <end position="832"/>
    </location>
</feature>
<feature type="repeat" description="ANK" evidence="6">
    <location>
        <begin position="635"/>
        <end position="667"/>
    </location>
</feature>
<sequence>MSFGFGVGDFLAVIKLANETRKAFLVLQDVEIDISAKQLDSQQQAELNKLSTGCHEVLDEVLKKIEDHTELSTTNDGKRNMAKRVWKRLKWEPSDVQELRLRISTNVALLTAFDGQIMKRGVAKLVQHQDEEARQKVLDWLSRQNYATQQSDFLGRREQGTGQWFLDSSEFKDWISGSKQTLFCPGIPGAGKTILSSIVIDNLYDRFGSGGEVAIAYLYCSFNRHDEQSAIELLSNLLKQLAQSQPSLDSSIRKMYDEHTAKGTRPSMGEISDTIQVLSKPSEFAKVYIVIDALDECRMNDGSRTRFLDAMFELQDARNINLLVTSRFIPDMNERFKEKPTLQIRASMADVTRYLQGNLAMLPAFVSRNLDLQTEISTNITRAVDGMFLLAQLYLNCLVGKRSPKAIRSALKDISSSTKQYDSAYTNAMKRIQGQVSDQTELAMQVLAWITCAKRPLTTVELQTALAVEIHESDFDEDNAPDLIDMVSVCAGLVTIDEQSNVIRLVHYTTQEFFQRNQSTLFPKANYYIGSICVAYLSYNTFKAGHCQTREDFKLRLRHYPFAPYAANFWGSHVRECEADGEQPISEATIALLLDRSKVNSCMQFMSPTSCGFELLDVTQKLISLGSPVDSLDSLKKAPLLWAAQHNLPDAITLLLAHGADPNLRNGQDRTSLFLAAEQGHERAVQLLLEANTDLMTSDIKGQSALHASARGGSEQVARLLLMQGLSPHLSDRYGDTPLLEAARWGHFNLVKLFLDSGLDFDPQDAQLNDSMLEALRHKNDEMVRLLLDKGADPNTVQLSGETPLMCAVMSGNTSVMQILLKWGVELEMKDHGGRTALNRAAAGGSTEVIQLLLENGADINTEDDDNRSVVFHAASENRYITLPALSTSTMIRNFHRADWYGQTPLHVAASRDYLESAVALLKVDGVQLETKDYEGCTALSLAVRYGSTEVIQLLLEHGADINTKDNIGRGVVLYAALENIYTDLAAFFTSSKIRNIHQPDRYGRTPLHVAATLGHLESVYTLLESDGVNCEAQDEFGRTALSDAIMRQKFDVVKILETFSETKSQVTVESVVEPTSQRNTAISCDVCMAYVLEGETFYHCGTCNGADLDICEACYRVGARCLDRSHKMELRHGQIVE</sequence>
<dbReference type="Pfam" id="PF00023">
    <property type="entry name" value="Ank"/>
    <property type="match status" value="1"/>
</dbReference>
<keyword evidence="5 6" id="KW-0040">ANK repeat</keyword>
<dbReference type="AlphaFoldDB" id="A0A9W4I6F5"/>
<dbReference type="InterPro" id="IPR054471">
    <property type="entry name" value="GPIID_WHD"/>
</dbReference>
<evidence type="ECO:0000313" key="9">
    <source>
        <dbReference type="EMBL" id="CAG8227714.1"/>
    </source>
</evidence>
<dbReference type="Pfam" id="PF22939">
    <property type="entry name" value="WHD_GPIID"/>
    <property type="match status" value="1"/>
</dbReference>
<organism evidence="9 10">
    <name type="scientific">Penicillium nalgiovense</name>
    <dbReference type="NCBI Taxonomy" id="60175"/>
    <lineage>
        <taxon>Eukaryota</taxon>
        <taxon>Fungi</taxon>
        <taxon>Dikarya</taxon>
        <taxon>Ascomycota</taxon>
        <taxon>Pezizomycotina</taxon>
        <taxon>Eurotiomycetes</taxon>
        <taxon>Eurotiomycetidae</taxon>
        <taxon>Eurotiales</taxon>
        <taxon>Aspergillaceae</taxon>
        <taxon>Penicillium</taxon>
    </lineage>
</organism>
<feature type="repeat" description="ANK" evidence="6">
    <location>
        <begin position="833"/>
        <end position="865"/>
    </location>
</feature>
<dbReference type="EMBL" id="CAJVNV010000543">
    <property type="protein sequence ID" value="CAG8227714.1"/>
    <property type="molecule type" value="Genomic_DNA"/>
</dbReference>
<feature type="repeat" description="ANK" evidence="6">
    <location>
        <begin position="901"/>
        <end position="934"/>
    </location>
</feature>
<feature type="repeat" description="ANK" evidence="6">
    <location>
        <begin position="701"/>
        <end position="733"/>
    </location>
</feature>
<dbReference type="Gene3D" id="3.30.60.90">
    <property type="match status" value="1"/>
</dbReference>
<keyword evidence="2" id="KW-0677">Repeat</keyword>
<dbReference type="PROSITE" id="PS50088">
    <property type="entry name" value="ANK_REPEAT"/>
    <property type="match status" value="9"/>
</dbReference>
<dbReference type="Gene3D" id="1.25.40.20">
    <property type="entry name" value="Ankyrin repeat-containing domain"/>
    <property type="match status" value="3"/>
</dbReference>
<feature type="repeat" description="ANK" evidence="6">
    <location>
        <begin position="668"/>
        <end position="700"/>
    </location>
</feature>
<dbReference type="Gene3D" id="3.40.50.300">
    <property type="entry name" value="P-loop containing nucleotide triphosphate hydrolases"/>
    <property type="match status" value="1"/>
</dbReference>
<dbReference type="Pfam" id="PF12796">
    <property type="entry name" value="Ank_2"/>
    <property type="match status" value="4"/>
</dbReference>
<evidence type="ECO:0000259" key="8">
    <source>
        <dbReference type="Pfam" id="PF24883"/>
    </source>
</evidence>
<dbReference type="GO" id="GO:0008270">
    <property type="term" value="F:zinc ion binding"/>
    <property type="evidence" value="ECO:0007669"/>
    <property type="project" value="UniProtKB-KW"/>
</dbReference>
<dbReference type="SUPFAM" id="SSF48403">
    <property type="entry name" value="Ankyrin repeat"/>
    <property type="match status" value="2"/>
</dbReference>
<keyword evidence="4" id="KW-0862">Zinc</keyword>
<feature type="repeat" description="ANK" evidence="6">
    <location>
        <begin position="734"/>
        <end position="766"/>
    </location>
</feature>
<keyword evidence="1" id="KW-0479">Metal-binding</keyword>
<reference evidence="9" key="1">
    <citation type="submission" date="2021-07" db="EMBL/GenBank/DDBJ databases">
        <authorList>
            <person name="Branca A.L. A."/>
        </authorList>
    </citation>
    <scope>NUCLEOTIDE SEQUENCE</scope>
</reference>